<evidence type="ECO:0000313" key="3">
    <source>
        <dbReference type="Proteomes" id="UP000244128"/>
    </source>
</evidence>
<name>A0A2T5HZI7_9PROT</name>
<feature type="transmembrane region" description="Helical" evidence="1">
    <location>
        <begin position="6"/>
        <end position="25"/>
    </location>
</feature>
<evidence type="ECO:0000256" key="1">
    <source>
        <dbReference type="SAM" id="Phobius"/>
    </source>
</evidence>
<comment type="caution">
    <text evidence="2">The sequence shown here is derived from an EMBL/GenBank/DDBJ whole genome shotgun (WGS) entry which is preliminary data.</text>
</comment>
<dbReference type="AlphaFoldDB" id="A0A2T5HZI7"/>
<gene>
    <name evidence="2" type="ORF">C8R26_11263</name>
</gene>
<accession>A0A2T5HZI7</accession>
<sequence>MDKIIYGAAAILMIVAIAYGGSWLYQFLLELFKKAA</sequence>
<keyword evidence="1" id="KW-0472">Membrane</keyword>
<protein>
    <submittedName>
        <fullName evidence="2">Uncharacterized protein</fullName>
    </submittedName>
</protein>
<evidence type="ECO:0000313" key="2">
    <source>
        <dbReference type="EMBL" id="PTQ76908.1"/>
    </source>
</evidence>
<reference evidence="2 3" key="1">
    <citation type="submission" date="2018-04" db="EMBL/GenBank/DDBJ databases">
        <title>Active sludge and wastewater microbial communities from Klosterneuburg, Austria.</title>
        <authorList>
            <person name="Wagner M."/>
        </authorList>
    </citation>
    <scope>NUCLEOTIDE SEQUENCE [LARGE SCALE GENOMIC DNA]</scope>
    <source>
        <strain evidence="2 3">Nm49</strain>
    </source>
</reference>
<dbReference type="Proteomes" id="UP000244128">
    <property type="component" value="Unassembled WGS sequence"/>
</dbReference>
<keyword evidence="1" id="KW-1133">Transmembrane helix</keyword>
<proteinExistence type="predicted"/>
<keyword evidence="1" id="KW-0812">Transmembrane</keyword>
<organism evidence="2 3">
    <name type="scientific">Nitrosomonas oligotropha</name>
    <dbReference type="NCBI Taxonomy" id="42354"/>
    <lineage>
        <taxon>Bacteria</taxon>
        <taxon>Pseudomonadati</taxon>
        <taxon>Pseudomonadota</taxon>
        <taxon>Betaproteobacteria</taxon>
        <taxon>Nitrosomonadales</taxon>
        <taxon>Nitrosomonadaceae</taxon>
        <taxon>Nitrosomonas</taxon>
    </lineage>
</organism>
<dbReference type="EMBL" id="QAOI01000012">
    <property type="protein sequence ID" value="PTQ76908.1"/>
    <property type="molecule type" value="Genomic_DNA"/>
</dbReference>